<proteinExistence type="predicted"/>
<gene>
    <name evidence="2" type="ORF">CCUG63697_01021</name>
</gene>
<sequence length="183" mass="19568">MAAETPSSSSTADSEFISPAGKVYQLMVASLLATEFDRKKTLEARGAILVTSSVSLLTLVTGVTVLVMGKEYVFGDHCSFIILLGALLAFIASATCAIFVQTYGFGYTVMDRETLKSLENNSNWSRTADDAVRNWVHWQVISIGSLRESNGIKANLVVCGLALQVLAIVLLSAAVGLELSSRL</sequence>
<name>A0A4R8RCA4_9MYCO</name>
<accession>A0A4R8RCA4</accession>
<evidence type="ECO:0008006" key="4">
    <source>
        <dbReference type="Google" id="ProtNLM"/>
    </source>
</evidence>
<keyword evidence="1" id="KW-1133">Transmembrane helix</keyword>
<feature type="transmembrane region" description="Helical" evidence="1">
    <location>
        <begin position="47"/>
        <end position="68"/>
    </location>
</feature>
<reference evidence="2 3" key="1">
    <citation type="journal article" date="2019" name="Sci. Rep.">
        <title>Extended insight into the Mycobacterium chelonae-abscessus complex through whole genome sequencing of Mycobacterium salmoniphilum outbreak and Mycobacterium salmoniphilum-like strains.</title>
        <authorList>
            <person name="Behra P.R.K."/>
            <person name="Das S."/>
            <person name="Pettersson B.M.F."/>
            <person name="Shirreff L."/>
            <person name="DuCote T."/>
            <person name="Jacobsson K.G."/>
            <person name="Ennis D.G."/>
            <person name="Kirsebom L.A."/>
        </authorList>
    </citation>
    <scope>NUCLEOTIDE SEQUENCE [LARGE SCALE GENOMIC DNA]</scope>
    <source>
        <strain evidence="2 3">CCUG 63697</strain>
    </source>
</reference>
<keyword evidence="1" id="KW-0472">Membrane</keyword>
<protein>
    <recommendedName>
        <fullName evidence="4">Transmembrane protein</fullName>
    </recommendedName>
</protein>
<feature type="transmembrane region" description="Helical" evidence="1">
    <location>
        <begin position="80"/>
        <end position="100"/>
    </location>
</feature>
<dbReference type="EMBL" id="PECC01000026">
    <property type="protein sequence ID" value="TDZ52538.1"/>
    <property type="molecule type" value="Genomic_DNA"/>
</dbReference>
<evidence type="ECO:0000256" key="1">
    <source>
        <dbReference type="SAM" id="Phobius"/>
    </source>
</evidence>
<dbReference type="RefSeq" id="WP_134048110.1">
    <property type="nucleotide sequence ID" value="NZ_PECB01000003.1"/>
</dbReference>
<feature type="transmembrane region" description="Helical" evidence="1">
    <location>
        <begin position="156"/>
        <end position="177"/>
    </location>
</feature>
<keyword evidence="3" id="KW-1185">Reference proteome</keyword>
<evidence type="ECO:0000313" key="3">
    <source>
        <dbReference type="Proteomes" id="UP000295165"/>
    </source>
</evidence>
<comment type="caution">
    <text evidence="2">The sequence shown here is derived from an EMBL/GenBank/DDBJ whole genome shotgun (WGS) entry which is preliminary data.</text>
</comment>
<dbReference type="Proteomes" id="UP000295165">
    <property type="component" value="Unassembled WGS sequence"/>
</dbReference>
<evidence type="ECO:0000313" key="2">
    <source>
        <dbReference type="EMBL" id="TDZ52538.1"/>
    </source>
</evidence>
<organism evidence="2 3">
    <name type="scientific">Mycobacteroides franklinii</name>
    <dbReference type="NCBI Taxonomy" id="948102"/>
    <lineage>
        <taxon>Bacteria</taxon>
        <taxon>Bacillati</taxon>
        <taxon>Actinomycetota</taxon>
        <taxon>Actinomycetes</taxon>
        <taxon>Mycobacteriales</taxon>
        <taxon>Mycobacteriaceae</taxon>
        <taxon>Mycobacteroides</taxon>
    </lineage>
</organism>
<dbReference type="AlphaFoldDB" id="A0A4R8RCA4"/>
<keyword evidence="1" id="KW-0812">Transmembrane</keyword>